<keyword evidence="3" id="KW-0210">Decarboxylase</keyword>
<evidence type="ECO:0000256" key="2">
    <source>
        <dbReference type="ARBA" id="ARBA00010671"/>
    </source>
</evidence>
<evidence type="ECO:0000313" key="9">
    <source>
        <dbReference type="Proteomes" id="UP000596660"/>
    </source>
</evidence>
<sequence length="531" mass="57983">MASTSSSFPHFESIILEQESKQVEFKHGEVRTTTNNDSMVYHPRMGHQQKLPPLVTALEDAAAEDAASFHFPGHNRGRAAPSSLTKLIGQRPFLHDLPELPELDNLFAPEGPILEAQKQAAEIFGASETWFLVGGTTCGIQAAIMATCSPGDTLILPRNSHISAISAMVLSGVVPKYIFPYYDCDWDIASAVEKAIKELELEGQKPAAVFVTSPTYHGICSKLKEISDLCHSRDIPLIVDEAHGAHFGFHPQLPLSALQQGADLAVQSTHKVLCSLTQSSMLHLSGKLVDREKLCRCLQTLQSTSPSYLLLASLDAAAAQLRENPSTVFDNAIHLAIEARKTMEQIPGISVLKFPNYAEFPAIDPLRLTLGFYDLGLSGYEADDFLFKDQRIISELTGSHSITFPFTPGTCNEHVNRLVLGVKNLSSSSLLRWRKKQGMKHTDLKPYNDIIMQLNPREAFFAKKTRVNIKDTVGKICGELICPYPPGIPIMIPGELVTEGSLNLLLQAKTLGATLSGASDPGLTSMVICDV</sequence>
<dbReference type="InterPro" id="IPR052357">
    <property type="entry name" value="Orn_Lys_Arg_decarboxylase-I"/>
</dbReference>
<dbReference type="GO" id="GO:0016831">
    <property type="term" value="F:carboxy-lyase activity"/>
    <property type="evidence" value="ECO:0007669"/>
    <property type="project" value="UniProtKB-KW"/>
</dbReference>
<dbReference type="Gene3D" id="3.40.640.10">
    <property type="entry name" value="Type I PLP-dependent aspartate aminotransferase-like (Major domain)"/>
    <property type="match status" value="1"/>
</dbReference>
<keyword evidence="4" id="KW-0663">Pyridoxal phosphate</keyword>
<dbReference type="InterPro" id="IPR015421">
    <property type="entry name" value="PyrdxlP-dep_Trfase_major"/>
</dbReference>
<protein>
    <recommendedName>
        <fullName evidence="10">Arginine decarboxylase</fullName>
    </recommendedName>
</protein>
<dbReference type="InterPro" id="IPR000310">
    <property type="entry name" value="Orn/Lys/Arg_deCO2ase_major_dom"/>
</dbReference>
<dbReference type="InterPro" id="IPR008286">
    <property type="entry name" value="Prn/Lys/Arg_de-COase_C"/>
</dbReference>
<comment type="similarity">
    <text evidence="2">Belongs to the Orn/Lys/Arg decarboxylase class-I family.</text>
</comment>
<dbReference type="SUPFAM" id="SSF55904">
    <property type="entry name" value="Ornithine decarboxylase C-terminal domain"/>
    <property type="match status" value="1"/>
</dbReference>
<evidence type="ECO:0000259" key="7">
    <source>
        <dbReference type="Pfam" id="PF03711"/>
    </source>
</evidence>
<comment type="cofactor">
    <cofactor evidence="1">
        <name>pyridoxal 5'-phosphate</name>
        <dbReference type="ChEBI" id="CHEBI:597326"/>
    </cofactor>
</comment>
<dbReference type="Gene3D" id="3.90.100.10">
    <property type="entry name" value="Orn/Lys/Arg decarboxylase, C-terminal domain"/>
    <property type="match status" value="1"/>
</dbReference>
<feature type="domain" description="Orn/Lys/Arg decarboxylase C-terminal" evidence="7">
    <location>
        <begin position="452"/>
        <end position="501"/>
    </location>
</feature>
<dbReference type="InterPro" id="IPR015424">
    <property type="entry name" value="PyrdxlP-dep_Trfase"/>
</dbReference>
<name>A0A803MEV8_CHEQI</name>
<dbReference type="PANTHER" id="PTHR43277">
    <property type="entry name" value="ARGININE DECARBOXYLASE"/>
    <property type="match status" value="1"/>
</dbReference>
<dbReference type="SUPFAM" id="SSF53383">
    <property type="entry name" value="PLP-dependent transferases"/>
    <property type="match status" value="1"/>
</dbReference>
<evidence type="ECO:0000256" key="3">
    <source>
        <dbReference type="ARBA" id="ARBA00022793"/>
    </source>
</evidence>
<evidence type="ECO:0000256" key="4">
    <source>
        <dbReference type="ARBA" id="ARBA00022898"/>
    </source>
</evidence>
<reference evidence="8" key="1">
    <citation type="journal article" date="2017" name="Nature">
        <title>The genome of Chenopodium quinoa.</title>
        <authorList>
            <person name="Jarvis D.E."/>
            <person name="Ho Y.S."/>
            <person name="Lightfoot D.J."/>
            <person name="Schmoeckel S.M."/>
            <person name="Li B."/>
            <person name="Borm T.J.A."/>
            <person name="Ohyanagi H."/>
            <person name="Mineta K."/>
            <person name="Michell C.T."/>
            <person name="Saber N."/>
            <person name="Kharbatia N.M."/>
            <person name="Rupper R.R."/>
            <person name="Sharp A.R."/>
            <person name="Dally N."/>
            <person name="Boughton B.A."/>
            <person name="Woo Y.H."/>
            <person name="Gao G."/>
            <person name="Schijlen E.G.W.M."/>
            <person name="Guo X."/>
            <person name="Momin A.A."/>
            <person name="Negrao S."/>
            <person name="Al-Babili S."/>
            <person name="Gehring C."/>
            <person name="Roessner U."/>
            <person name="Jung C."/>
            <person name="Murphy K."/>
            <person name="Arold S.T."/>
            <person name="Gojobori T."/>
            <person name="van der Linden C.G."/>
            <person name="van Loo E.N."/>
            <person name="Jellen E.N."/>
            <person name="Maughan P.J."/>
            <person name="Tester M."/>
        </authorList>
    </citation>
    <scope>NUCLEOTIDE SEQUENCE [LARGE SCALE GENOMIC DNA]</scope>
    <source>
        <strain evidence="8">cv. PI 614886</strain>
    </source>
</reference>
<dbReference type="Proteomes" id="UP000596660">
    <property type="component" value="Unplaced"/>
</dbReference>
<proteinExistence type="inferred from homology"/>
<dbReference type="OMA" id="MMEAPGG"/>
<reference evidence="8" key="2">
    <citation type="submission" date="2021-03" db="UniProtKB">
        <authorList>
            <consortium name="EnsemblPlants"/>
        </authorList>
    </citation>
    <scope>IDENTIFICATION</scope>
</reference>
<dbReference type="PANTHER" id="PTHR43277:SF4">
    <property type="entry name" value="ARGININE DECARBOXYLASE"/>
    <property type="match status" value="1"/>
</dbReference>
<accession>A0A803MEV8</accession>
<evidence type="ECO:0000256" key="5">
    <source>
        <dbReference type="ARBA" id="ARBA00023239"/>
    </source>
</evidence>
<dbReference type="InterPro" id="IPR036633">
    <property type="entry name" value="Prn/Lys/Arg_de-COase_C_sf"/>
</dbReference>
<dbReference type="AlphaFoldDB" id="A0A803MEV8"/>
<dbReference type="Pfam" id="PF03711">
    <property type="entry name" value="OKR_DC_1_C"/>
    <property type="match status" value="1"/>
</dbReference>
<dbReference type="EnsemblPlants" id="AUR62028001-RA">
    <property type="protein sequence ID" value="AUR62028001-RA:cds"/>
    <property type="gene ID" value="AUR62028001"/>
</dbReference>
<organism evidence="8 9">
    <name type="scientific">Chenopodium quinoa</name>
    <name type="common">Quinoa</name>
    <dbReference type="NCBI Taxonomy" id="63459"/>
    <lineage>
        <taxon>Eukaryota</taxon>
        <taxon>Viridiplantae</taxon>
        <taxon>Streptophyta</taxon>
        <taxon>Embryophyta</taxon>
        <taxon>Tracheophyta</taxon>
        <taxon>Spermatophyta</taxon>
        <taxon>Magnoliopsida</taxon>
        <taxon>eudicotyledons</taxon>
        <taxon>Gunneridae</taxon>
        <taxon>Pentapetalae</taxon>
        <taxon>Caryophyllales</taxon>
        <taxon>Chenopodiaceae</taxon>
        <taxon>Chenopodioideae</taxon>
        <taxon>Atripliceae</taxon>
        <taxon>Chenopodium</taxon>
    </lineage>
</organism>
<feature type="domain" description="Orn/Lys/Arg decarboxylases family 1 pyridoxal-P attachment site" evidence="6">
    <location>
        <begin position="52"/>
        <end position="350"/>
    </location>
</feature>
<evidence type="ECO:0008006" key="10">
    <source>
        <dbReference type="Google" id="ProtNLM"/>
    </source>
</evidence>
<evidence type="ECO:0000313" key="8">
    <source>
        <dbReference type="EnsemblPlants" id="AUR62028001-RA:cds"/>
    </source>
</evidence>
<dbReference type="Gramene" id="AUR62028001-RA">
    <property type="protein sequence ID" value="AUR62028001-RA:cds"/>
    <property type="gene ID" value="AUR62028001"/>
</dbReference>
<evidence type="ECO:0000256" key="1">
    <source>
        <dbReference type="ARBA" id="ARBA00001933"/>
    </source>
</evidence>
<dbReference type="Pfam" id="PF01276">
    <property type="entry name" value="OKR_DC_1"/>
    <property type="match status" value="1"/>
</dbReference>
<keyword evidence="9" id="KW-1185">Reference proteome</keyword>
<keyword evidence="5" id="KW-0456">Lyase</keyword>
<evidence type="ECO:0000259" key="6">
    <source>
        <dbReference type="Pfam" id="PF01276"/>
    </source>
</evidence>